<evidence type="ECO:0000313" key="6">
    <source>
        <dbReference type="EMBL" id="KAK7734798.1"/>
    </source>
</evidence>
<accession>A0ABR1PEB4</accession>
<feature type="compositionally biased region" description="Basic and acidic residues" evidence="4">
    <location>
        <begin position="217"/>
        <end position="228"/>
    </location>
</feature>
<feature type="compositionally biased region" description="Polar residues" evidence="4">
    <location>
        <begin position="1"/>
        <end position="11"/>
    </location>
</feature>
<comment type="caution">
    <text evidence="6">The sequence shown here is derived from an EMBL/GenBank/DDBJ whole genome shotgun (WGS) entry which is preliminary data.</text>
</comment>
<gene>
    <name evidence="6" type="ORF">SLS63_004218</name>
</gene>
<evidence type="ECO:0000256" key="3">
    <source>
        <dbReference type="ARBA" id="ARBA00022801"/>
    </source>
</evidence>
<feature type="region of interest" description="Disordered" evidence="4">
    <location>
        <begin position="1"/>
        <end position="95"/>
    </location>
</feature>
<comment type="cofactor">
    <cofactor evidence="1">
        <name>Zn(2+)</name>
        <dbReference type="ChEBI" id="CHEBI:29105"/>
    </cofactor>
</comment>
<name>A0ABR1PEB4_DIAER</name>
<protein>
    <recommendedName>
        <fullName evidence="5">Adenosine deaminase domain-containing protein</fullName>
    </recommendedName>
</protein>
<evidence type="ECO:0000256" key="4">
    <source>
        <dbReference type="SAM" id="MobiDB-lite"/>
    </source>
</evidence>
<feature type="compositionally biased region" description="Gly residues" evidence="4">
    <location>
        <begin position="54"/>
        <end position="65"/>
    </location>
</feature>
<dbReference type="Gene3D" id="3.20.20.140">
    <property type="entry name" value="Metal-dependent hydrolases"/>
    <property type="match status" value="1"/>
</dbReference>
<keyword evidence="7" id="KW-1185">Reference proteome</keyword>
<feature type="compositionally biased region" description="Gly residues" evidence="4">
    <location>
        <begin position="26"/>
        <end position="38"/>
    </location>
</feature>
<feature type="compositionally biased region" description="Polar residues" evidence="4">
    <location>
        <begin position="70"/>
        <end position="92"/>
    </location>
</feature>
<reference evidence="6 7" key="1">
    <citation type="submission" date="2024-02" db="EMBL/GenBank/DDBJ databases">
        <title>De novo assembly and annotation of 12 fungi associated with fruit tree decline syndrome in Ontario, Canada.</title>
        <authorList>
            <person name="Sulman M."/>
            <person name="Ellouze W."/>
            <person name="Ilyukhin E."/>
        </authorList>
    </citation>
    <scope>NUCLEOTIDE SEQUENCE [LARGE SCALE GENOMIC DNA]</scope>
    <source>
        <strain evidence="6 7">M169</strain>
    </source>
</reference>
<dbReference type="Pfam" id="PF00962">
    <property type="entry name" value="A_deaminase"/>
    <property type="match status" value="1"/>
</dbReference>
<dbReference type="PANTHER" id="PTHR11409">
    <property type="entry name" value="ADENOSINE DEAMINASE"/>
    <property type="match status" value="1"/>
</dbReference>
<dbReference type="SUPFAM" id="SSF51556">
    <property type="entry name" value="Metallo-dependent hydrolases"/>
    <property type="match status" value="2"/>
</dbReference>
<keyword evidence="2" id="KW-0479">Metal-binding</keyword>
<proteinExistence type="predicted"/>
<feature type="domain" description="Adenosine deaminase" evidence="5">
    <location>
        <begin position="439"/>
        <end position="689"/>
    </location>
</feature>
<dbReference type="InterPro" id="IPR006330">
    <property type="entry name" value="Ado/ade_deaminase"/>
</dbReference>
<feature type="region of interest" description="Disordered" evidence="4">
    <location>
        <begin position="217"/>
        <end position="242"/>
    </location>
</feature>
<dbReference type="EMBL" id="JAKNSF020000015">
    <property type="protein sequence ID" value="KAK7734798.1"/>
    <property type="molecule type" value="Genomic_DNA"/>
</dbReference>
<organism evidence="6 7">
    <name type="scientific">Diaporthe eres</name>
    <name type="common">Phomopsis oblonga</name>
    <dbReference type="NCBI Taxonomy" id="83184"/>
    <lineage>
        <taxon>Eukaryota</taxon>
        <taxon>Fungi</taxon>
        <taxon>Dikarya</taxon>
        <taxon>Ascomycota</taxon>
        <taxon>Pezizomycotina</taxon>
        <taxon>Sordariomycetes</taxon>
        <taxon>Sordariomycetidae</taxon>
        <taxon>Diaporthales</taxon>
        <taxon>Diaporthaceae</taxon>
        <taxon>Diaporthe</taxon>
        <taxon>Diaporthe eres species complex</taxon>
    </lineage>
</organism>
<evidence type="ECO:0000313" key="7">
    <source>
        <dbReference type="Proteomes" id="UP001430848"/>
    </source>
</evidence>
<dbReference type="Proteomes" id="UP001430848">
    <property type="component" value="Unassembled WGS sequence"/>
</dbReference>
<dbReference type="InterPro" id="IPR001365">
    <property type="entry name" value="A_deaminase_dom"/>
</dbReference>
<sequence length="725" mass="82098">MPNPANNSNAVKPSPALKKTASTAPVGGGTAGGSGTAGRSGATAKRNAAVGSGAPVGGGTAGGSAGQSSNPIQRRTTGQSGTPGQNGNQVKSETPVLKFEDVEKKAAKAFFALKAKSKKEYNNKTECEKVKCKRSNGQWGGRFLQEREHIEHQALFKLAQEAPKGAHLHIHLNACLEPKVLLELAASDELKHNMYISVDLQDPEKVEHLVAVRKAEKTKKDKEEELAKKNGKPVPPATPPTHDCPEPLTDANIDKAKFQFHFLKHNWRKTCSVFDPKYCGRIGPTEKPDDEAYHVMKFTDFLRDFHTKIRHPPKPNEPKEKGYQGPLPKLCMDWLIHKLVFQENEVRFTEVEKETANKTEPAAIARQWALFNTRTQMMKGLFMAEFAYRKYLRGLFSSFDKDKIQYAELRPNFMAANSVIHTSKSYRKPIKKNDKETGEFEYDPKEMMGNREIMRMIIDEFEDWQGKHPEATFKSMKVIMCTPRSPGYPIRFIRATVQECFKMKQEDDFKPWIAGFDFVGPEHEGRMLSDLADDFATWVPEAKRIGLKWILHCGESYYDKDVRDKEGKVKEGNLKFALNHLEPHRLAHGYAIKKANLSAQHMKQLQDCCIETCPSSNEILGLAYNAKYAAVHWLKSKEIPCSVSCDNPTLFNSTLSHEFYQVTVGNDKFGLMEWKELMMDSIEHSVWNGKDDKVKAMVLAEWQAQYKKFVYMIKDKYSYLLEETS</sequence>
<evidence type="ECO:0000259" key="5">
    <source>
        <dbReference type="Pfam" id="PF00962"/>
    </source>
</evidence>
<dbReference type="InterPro" id="IPR032466">
    <property type="entry name" value="Metal_Hydrolase"/>
</dbReference>
<evidence type="ECO:0000256" key="2">
    <source>
        <dbReference type="ARBA" id="ARBA00022723"/>
    </source>
</evidence>
<keyword evidence="3" id="KW-0378">Hydrolase</keyword>
<feature type="compositionally biased region" description="Low complexity" evidence="4">
    <location>
        <begin position="39"/>
        <end position="53"/>
    </location>
</feature>
<dbReference type="PANTHER" id="PTHR11409:SF37">
    <property type="entry name" value="ADENOSINE DEAMINASE DOMAIN-CONTAINING PROTEIN"/>
    <property type="match status" value="1"/>
</dbReference>
<evidence type="ECO:0000256" key="1">
    <source>
        <dbReference type="ARBA" id="ARBA00001947"/>
    </source>
</evidence>